<dbReference type="GO" id="GO:0033192">
    <property type="term" value="F:calmodulin-dependent protein phosphatase activity"/>
    <property type="evidence" value="ECO:0007669"/>
    <property type="project" value="InterPro"/>
</dbReference>
<evidence type="ECO:0000313" key="2">
    <source>
        <dbReference type="Proteomes" id="UP000243006"/>
    </source>
</evidence>
<sequence length="91" mass="10310">MTSAVPDRAAAAVPSERVMKNVPFPPYHRLTTDEVYDKKTNKPRPDVLKEHFVKEGRIEEQVALRLIAEGTAYLKQEKTMLDIEAPVTGKF</sequence>
<dbReference type="SUPFAM" id="SSF56300">
    <property type="entry name" value="Metallo-dependent phosphatases"/>
    <property type="match status" value="1"/>
</dbReference>
<evidence type="ECO:0000313" key="1">
    <source>
        <dbReference type="EMBL" id="OUC49390.1"/>
    </source>
</evidence>
<organism evidence="1 2">
    <name type="scientific">Trichinella nativa</name>
    <dbReference type="NCBI Taxonomy" id="6335"/>
    <lineage>
        <taxon>Eukaryota</taxon>
        <taxon>Metazoa</taxon>
        <taxon>Ecdysozoa</taxon>
        <taxon>Nematoda</taxon>
        <taxon>Enoplea</taxon>
        <taxon>Dorylaimia</taxon>
        <taxon>Trichinellida</taxon>
        <taxon>Trichinellidae</taxon>
        <taxon>Trichinella</taxon>
    </lineage>
</organism>
<reference evidence="1 2" key="1">
    <citation type="submission" date="2015-04" db="EMBL/GenBank/DDBJ databases">
        <title>Draft genome of the roundworm Trichinella nativa.</title>
        <authorList>
            <person name="Mitreva M."/>
        </authorList>
    </citation>
    <scope>NUCLEOTIDE SEQUENCE [LARGE SCALE GENOMIC DNA]</scope>
    <source>
        <strain evidence="1 2">ISS45</strain>
    </source>
</reference>
<dbReference type="Proteomes" id="UP000243006">
    <property type="component" value="Unassembled WGS sequence"/>
</dbReference>
<dbReference type="PANTHER" id="PTHR45673">
    <property type="entry name" value="SERINE/THREONINE-PROTEIN PHOSPHATASE 2B CATALYTIC SUBUNIT 1-RELATED"/>
    <property type="match status" value="1"/>
</dbReference>
<comment type="caution">
    <text evidence="1">The sequence shown here is derived from an EMBL/GenBank/DDBJ whole genome shotgun (WGS) entry which is preliminary data.</text>
</comment>
<dbReference type="AlphaFoldDB" id="A0A1Y3EX76"/>
<dbReference type="InterPro" id="IPR029052">
    <property type="entry name" value="Metallo-depent_PP-like"/>
</dbReference>
<dbReference type="EMBL" id="LVZM01001059">
    <property type="protein sequence ID" value="OUC49390.1"/>
    <property type="molecule type" value="Genomic_DNA"/>
</dbReference>
<dbReference type="Gene3D" id="3.60.21.10">
    <property type="match status" value="1"/>
</dbReference>
<gene>
    <name evidence="1" type="ORF">D917_05435</name>
</gene>
<name>A0A1Y3EX76_9BILA</name>
<protein>
    <submittedName>
        <fullName evidence="1">Uncharacterized protein</fullName>
    </submittedName>
</protein>
<accession>A0A1Y3EX76</accession>
<dbReference type="GO" id="GO:0097720">
    <property type="term" value="P:calcineurin-mediated signaling"/>
    <property type="evidence" value="ECO:0007669"/>
    <property type="project" value="InterPro"/>
</dbReference>
<proteinExistence type="predicted"/>
<dbReference type="InterPro" id="IPR043360">
    <property type="entry name" value="PP2B"/>
</dbReference>